<dbReference type="Gene3D" id="3.40.50.410">
    <property type="entry name" value="von Willebrand factor, type A domain"/>
    <property type="match status" value="1"/>
</dbReference>
<dbReference type="Pfam" id="PF03731">
    <property type="entry name" value="Ku_N"/>
    <property type="match status" value="1"/>
</dbReference>
<dbReference type="CDD" id="cd01458">
    <property type="entry name" value="vWA_ku"/>
    <property type="match status" value="1"/>
</dbReference>
<dbReference type="GO" id="GO:0003690">
    <property type="term" value="F:double-stranded DNA binding"/>
    <property type="evidence" value="ECO:0007669"/>
    <property type="project" value="TreeGrafter"/>
</dbReference>
<dbReference type="GO" id="GO:0042162">
    <property type="term" value="F:telomeric DNA binding"/>
    <property type="evidence" value="ECO:0007669"/>
    <property type="project" value="TreeGrafter"/>
</dbReference>
<keyword evidence="3" id="KW-1185">Reference proteome</keyword>
<feature type="domain" description="Ku70/Ku80 N-terminal alpha/beta" evidence="1">
    <location>
        <begin position="29"/>
        <end position="206"/>
    </location>
</feature>
<dbReference type="Proteomes" id="UP001497623">
    <property type="component" value="Unassembled WGS sequence"/>
</dbReference>
<dbReference type="AlphaFoldDB" id="A0AAV2SSP3"/>
<dbReference type="EMBL" id="CAXKWB010144829">
    <property type="protein sequence ID" value="CAL4246566.1"/>
    <property type="molecule type" value="Genomic_DNA"/>
</dbReference>
<evidence type="ECO:0000259" key="1">
    <source>
        <dbReference type="Pfam" id="PF03731"/>
    </source>
</evidence>
<dbReference type="PANTHER" id="PTHR12604">
    <property type="entry name" value="KU AUTOANTIGEN DNA HELICASE"/>
    <property type="match status" value="1"/>
</dbReference>
<evidence type="ECO:0000313" key="3">
    <source>
        <dbReference type="Proteomes" id="UP001497623"/>
    </source>
</evidence>
<dbReference type="GO" id="GO:0043564">
    <property type="term" value="C:Ku70:Ku80 complex"/>
    <property type="evidence" value="ECO:0007669"/>
    <property type="project" value="TreeGrafter"/>
</dbReference>
<dbReference type="InterPro" id="IPR005161">
    <property type="entry name" value="Ku_N"/>
</dbReference>
<gene>
    <name evidence="2" type="ORF">MNOR_LOCUS41229</name>
</gene>
<dbReference type="SUPFAM" id="SSF53300">
    <property type="entry name" value="vWA-like"/>
    <property type="match status" value="1"/>
</dbReference>
<dbReference type="PANTHER" id="PTHR12604:SF2">
    <property type="entry name" value="X-RAY REPAIR CROSS-COMPLEMENTING PROTEIN 6"/>
    <property type="match status" value="1"/>
</dbReference>
<reference evidence="2 3" key="1">
    <citation type="submission" date="2024-05" db="EMBL/GenBank/DDBJ databases">
        <authorList>
            <person name="Wallberg A."/>
        </authorList>
    </citation>
    <scope>NUCLEOTIDE SEQUENCE [LARGE SCALE GENOMIC DNA]</scope>
</reference>
<comment type="caution">
    <text evidence="2">The sequence shown here is derived from an EMBL/GenBank/DDBJ whole genome shotgun (WGS) entry which is preliminary data.</text>
</comment>
<proteinExistence type="predicted"/>
<dbReference type="GO" id="GO:0006303">
    <property type="term" value="P:double-strand break repair via nonhomologous end joining"/>
    <property type="evidence" value="ECO:0007669"/>
    <property type="project" value="TreeGrafter"/>
</dbReference>
<organism evidence="2 3">
    <name type="scientific">Meganyctiphanes norvegica</name>
    <name type="common">Northern krill</name>
    <name type="synonym">Thysanopoda norvegica</name>
    <dbReference type="NCBI Taxonomy" id="48144"/>
    <lineage>
        <taxon>Eukaryota</taxon>
        <taxon>Metazoa</taxon>
        <taxon>Ecdysozoa</taxon>
        <taxon>Arthropoda</taxon>
        <taxon>Crustacea</taxon>
        <taxon>Multicrustacea</taxon>
        <taxon>Malacostraca</taxon>
        <taxon>Eumalacostraca</taxon>
        <taxon>Eucarida</taxon>
        <taxon>Euphausiacea</taxon>
        <taxon>Euphausiidae</taxon>
        <taxon>Meganyctiphanes</taxon>
    </lineage>
</organism>
<evidence type="ECO:0000313" key="2">
    <source>
        <dbReference type="EMBL" id="CAL4246566.1"/>
    </source>
</evidence>
<name>A0AAV2SSP3_MEGNR</name>
<accession>A0AAV2SSP3</accession>
<sequence length="220" mass="25392">MLFSSEVGSKEIEKDRNCFANSWGRHIFIFLEEFNQEMFHGESEDDEDVPFKQALKCAHSTVTRKVICSDGDLTAVVLFNTRESLNARTEFPHIYILQDLDRPGAERVLKLEEVLEGSDSKFEKEYGHSSNASINEALWVCQTIFSNCKSKLATRSVLVFTSRDDPHGDAPQKSRQARQRARDMRDSGITIELLHMGQHFDVSKLYIVRFFVYLVFLHFM</sequence>
<dbReference type="GO" id="GO:0000723">
    <property type="term" value="P:telomere maintenance"/>
    <property type="evidence" value="ECO:0007669"/>
    <property type="project" value="TreeGrafter"/>
</dbReference>
<dbReference type="InterPro" id="IPR036465">
    <property type="entry name" value="vWFA_dom_sf"/>
</dbReference>
<protein>
    <recommendedName>
        <fullName evidence="1">Ku70/Ku80 N-terminal alpha/beta domain-containing protein</fullName>
    </recommendedName>
</protein>